<reference evidence="2" key="1">
    <citation type="journal article" date="2014" name="Genome Biol. Evol.">
        <title>Comparative genomic analysis of malaria mosquito vector-associated novel pathogen Elizabethkingia anophelis.</title>
        <authorList>
            <person name="Teo J."/>
            <person name="Tan S.Y."/>
            <person name="Liu Y."/>
            <person name="Tay M."/>
            <person name="Ding Y."/>
            <person name="Li Y."/>
            <person name="Kjelleberg S."/>
            <person name="Givskov M."/>
            <person name="Lin R.T."/>
            <person name="Yang L."/>
        </authorList>
    </citation>
    <scope>NUCLEOTIDE SEQUENCE</scope>
</reference>
<evidence type="ECO:0000313" key="1">
    <source>
        <dbReference type="EMBL" id="DAC76081.1"/>
    </source>
</evidence>
<reference evidence="2" key="5">
    <citation type="journal article" date="2017" name="Genome Announc.">
        <title>Complete Circularized Genome Sequences of Four Strains of Elizabethkingia anophelis, Including Two Novel Strains Isolated from Wild-Caught Anopheles sinensis.</title>
        <authorList>
            <person name="Pei D."/>
            <person name="Nicholson A.C."/>
            <person name="Jiang J."/>
            <person name="Chen H."/>
            <person name="Whitney A.M."/>
            <person name="Villarma A."/>
            <person name="Bell M."/>
            <person name="Humrighouse B."/>
            <person name="Rowe L.A."/>
            <person name="Sheth M."/>
            <person name="Batra D."/>
            <person name="Juieng P."/>
            <person name="Loparev V.N."/>
            <person name="McQuiston J.R."/>
            <person name="Lan Y."/>
            <person name="Ma Y."/>
            <person name="Xu J."/>
        </authorList>
    </citation>
    <scope>NUCLEOTIDE SEQUENCE</scope>
</reference>
<dbReference type="EMBL" id="BK010616">
    <property type="protein sequence ID" value="DAC76144.1"/>
    <property type="molecule type" value="Genomic_DNA"/>
</dbReference>
<reference evidence="2" key="6">
    <citation type="journal article" date="2017" name="Nat. Commun.">
        <title>Evolutionary dynamics and genomic features of the Elizabethkingia anophelis 2015 to 2016 Wisconsin outbreak strain.</title>
        <authorList>
            <person name="Perrin A."/>
            <person name="Larsonneur E."/>
            <person name="Nicholson A.C."/>
            <person name="Edwards D.J."/>
            <person name="Gundlach K.M."/>
            <person name="Whitney A.M."/>
            <person name="Gulvik C.A."/>
            <person name="Bell M.E."/>
            <person name="Rendueles O."/>
            <person name="Cury J."/>
            <person name="Hugon P."/>
            <person name="Clermont D."/>
            <person name="Enouf V."/>
            <person name="Loparev V."/>
            <person name="Juieng P."/>
            <person name="Monson T."/>
            <person name="Warshauer D."/>
            <person name="Elbadawi L.I."/>
            <person name="Walters M.S."/>
            <person name="Crist M.B."/>
            <person name="Noble-Wang J."/>
            <person name="Borlaug G."/>
            <person name="Rocha E.P.C."/>
            <person name="Criscuolo A."/>
            <person name="Touchon M."/>
            <person name="Davis J.P."/>
            <person name="Holt K.E."/>
            <person name="McQuiston J.R."/>
            <person name="Brisse S."/>
        </authorList>
    </citation>
    <scope>NUCLEOTIDE SEQUENCE</scope>
</reference>
<dbReference type="EMBL" id="BK010615">
    <property type="protein sequence ID" value="DAC76081.1"/>
    <property type="molecule type" value="Genomic_DNA"/>
</dbReference>
<reference evidence="2" key="2">
    <citation type="journal article" date="2014" name="PLoS ONE">
        <title>Insights from the genome annotation of Elizabethkingia anophelis from the malaria vector Anopheles gambiae.</title>
        <authorList>
            <person name="Kukutla P."/>
            <person name="Lindberg B.G."/>
            <person name="Pei D."/>
            <person name="Rayl M."/>
            <person name="Yu W."/>
            <person name="Steritz M."/>
            <person name="Faye I."/>
            <person name="Xu J."/>
        </authorList>
    </citation>
    <scope>NUCLEOTIDE SEQUENCE</scope>
</reference>
<reference evidence="2" key="8">
    <citation type="journal article" date="2018" name="J. ISSAAS">
        <title>In Silico Identification of Three Types of Integrative and Conjugative Elements (ICEs) in Elizabethkingia anophelis Strains Isolated from Around the World.</title>
        <authorList>
            <person name="Xu J."/>
            <person name="Pei D."/>
            <person name="Nicholson A."/>
            <person name="Lan Y."/>
            <person name="Xia Q."/>
        </authorList>
    </citation>
    <scope>NUCLEOTIDE SEQUENCE</scope>
</reference>
<evidence type="ECO:0000313" key="2">
    <source>
        <dbReference type="EMBL" id="DAC76144.1"/>
    </source>
</evidence>
<dbReference type="GO" id="GO:0005524">
    <property type="term" value="F:ATP binding"/>
    <property type="evidence" value="ECO:0007669"/>
    <property type="project" value="InterPro"/>
</dbReference>
<reference evidence="2" key="4">
    <citation type="journal article" date="2016" name="Sci. Rep.">
        <title>Genomic epidemiology and global diversity of the emerging bacterial pathogen Elizabethkingia anophelis.</title>
        <authorList>
            <person name="Breurec S."/>
            <person name="Criscuolo A."/>
            <person name="Diancourt L."/>
            <person name="Rendueles O."/>
            <person name="Vandenbogaert M."/>
            <person name="Passet V."/>
            <person name="Caro V."/>
            <person name="Rocha E.P."/>
            <person name="Touchon M."/>
            <person name="Brisse S."/>
        </authorList>
    </citation>
    <scope>NUCLEOTIDE SEQUENCE</scope>
</reference>
<sequence>MMDANTTADDDILDRIVHTAKRFELKGESKRKKIKSN</sequence>
<reference evidence="2" key="3">
    <citation type="journal article" date="2016" name="Genome Announc.">
        <title>Complete Genome Sequences of Four Strains from the 2015-2016 Elizabethkingia anophelis Outbreak.</title>
        <authorList>
            <person name="Nicholson A.C."/>
            <person name="Whitney A.M."/>
            <person name="Emery B.D."/>
            <person name="Bell M.E."/>
            <person name="Gartin J.T."/>
            <person name="Humrighouse B.W."/>
            <person name="Loparev V.N."/>
            <person name="Batra D."/>
            <person name="Sheth M."/>
            <person name="Rowe L.A."/>
            <person name="Juieng P."/>
            <person name="Knipe K."/>
            <person name="Gulvik C."/>
            <person name="McQuiston J.R."/>
        </authorList>
    </citation>
    <scope>NUCLEOTIDE SEQUENCE</scope>
</reference>
<reference evidence="2" key="7">
    <citation type="journal article" date="2017" name="Sci. Rep.">
        <title>Genomic features, phylogenetic relationships, and comparative genomics of Elizabethkingia anophelis strain EM361-97 isolated in Taiwan.</title>
        <authorList>
            <person name="Lin J.N."/>
            <person name="Lai C.H."/>
            <person name="Yang C.H."/>
            <person name="Huang Y.H."/>
            <person name="Lin H.H."/>
        </authorList>
    </citation>
    <scope>NUCLEOTIDE SEQUENCE</scope>
</reference>
<gene>
    <name evidence="1" type="primary">ICEEaIII(13)_0422_56482_56595</name>
</gene>
<dbReference type="AlphaFoldDB" id="A0A455ZHK1"/>
<proteinExistence type="predicted"/>
<name>A0A455ZHK1_9FLAO</name>
<protein>
    <submittedName>
        <fullName evidence="2">Uncharacterized protein</fullName>
    </submittedName>
</protein>
<accession>A0A455ZHK1</accession>
<organism evidence="2">
    <name type="scientific">Elizabethkingia anophelis</name>
    <dbReference type="NCBI Taxonomy" id="1117645"/>
    <lineage>
        <taxon>Bacteria</taxon>
        <taxon>Pseudomonadati</taxon>
        <taxon>Bacteroidota</taxon>
        <taxon>Flavobacteriia</taxon>
        <taxon>Flavobacteriales</taxon>
        <taxon>Weeksellaceae</taxon>
        <taxon>Elizabethkingia</taxon>
    </lineage>
</organism>